<evidence type="ECO:0000313" key="2">
    <source>
        <dbReference type="Proteomes" id="UP000187035"/>
    </source>
</evidence>
<accession>A0A854D5H1</accession>
<dbReference type="AlphaFoldDB" id="A0A854D5H1"/>
<sequence length="62" mass="6906">MTQNYTDKSGRSCSDDILDIKSDRSDTAWTDPSTGIRYELKLWGFVNNGSSGRCQAQLSTAR</sequence>
<gene>
    <name evidence="1" type="ORF">BKH33_12705</name>
</gene>
<dbReference type="RefSeq" id="WP_003783836.1">
    <property type="nucleotide sequence ID" value="NZ_CAJPQD010000002.1"/>
</dbReference>
<protein>
    <submittedName>
        <fullName evidence="1">Uncharacterized protein</fullName>
    </submittedName>
</protein>
<reference evidence="1 2" key="1">
    <citation type="submission" date="2016-12" db="EMBL/GenBank/DDBJ databases">
        <title>Genomic comparison of strains in the 'Actinomyces naeslundii' group.</title>
        <authorList>
            <person name="Mughal S.R."/>
            <person name="Do T."/>
            <person name="Gilbert S.C."/>
            <person name="Witherden E.A."/>
            <person name="Didelot X."/>
            <person name="Beighton D."/>
        </authorList>
    </citation>
    <scope>NUCLEOTIDE SEQUENCE [LARGE SCALE GENOMIC DNA]</scope>
    <source>
        <strain evidence="1 2">NCTC 10301</strain>
    </source>
</reference>
<comment type="caution">
    <text evidence="1">The sequence shown here is derived from an EMBL/GenBank/DDBJ whole genome shotgun (WGS) entry which is preliminary data.</text>
</comment>
<name>A0A854D5H1_ACTNA</name>
<organism evidence="1 2">
    <name type="scientific">Actinomyces naeslundii</name>
    <dbReference type="NCBI Taxonomy" id="1655"/>
    <lineage>
        <taxon>Bacteria</taxon>
        <taxon>Bacillati</taxon>
        <taxon>Actinomycetota</taxon>
        <taxon>Actinomycetes</taxon>
        <taxon>Actinomycetales</taxon>
        <taxon>Actinomycetaceae</taxon>
        <taxon>Actinomyces</taxon>
    </lineage>
</organism>
<evidence type="ECO:0000313" key="1">
    <source>
        <dbReference type="EMBL" id="OMG31876.1"/>
    </source>
</evidence>
<dbReference type="GeneID" id="64255905"/>
<dbReference type="Proteomes" id="UP000187035">
    <property type="component" value="Unassembled WGS sequence"/>
</dbReference>
<proteinExistence type="predicted"/>
<dbReference type="EMBL" id="MSRR01000034">
    <property type="protein sequence ID" value="OMG31876.1"/>
    <property type="molecule type" value="Genomic_DNA"/>
</dbReference>